<keyword evidence="5 7" id="KW-1133">Transmembrane helix</keyword>
<evidence type="ECO:0000256" key="1">
    <source>
        <dbReference type="ARBA" id="ARBA00004651"/>
    </source>
</evidence>
<dbReference type="InterPro" id="IPR000515">
    <property type="entry name" value="MetI-like"/>
</dbReference>
<evidence type="ECO:0000256" key="6">
    <source>
        <dbReference type="ARBA" id="ARBA00023136"/>
    </source>
</evidence>
<keyword evidence="3" id="KW-1003">Cell membrane</keyword>
<dbReference type="Proteomes" id="UP001230328">
    <property type="component" value="Unassembled WGS sequence"/>
</dbReference>
<dbReference type="EMBL" id="JAUSZI010000002">
    <property type="protein sequence ID" value="MDQ1025236.1"/>
    <property type="molecule type" value="Genomic_DNA"/>
</dbReference>
<keyword evidence="10" id="KW-1185">Reference proteome</keyword>
<accession>A0ABU0SP25</accession>
<sequence>MAAVTEPPSRAARLGWRRIMALKGASFTVPFFLGFLLFTVTPLVMALKESLYSEKGSGLGFGEKTVEFVGLDNFVEGFGDGRFWASMLRVGLFAVISIPVIQIASVGLALLLDAASQRVADRFRIPLLIPYMIPGIVATLIWIYLYSPVVGPLTPFFDLFGIDANFYGGELIWVSIGNLMAWSGIGFNMLIVYSALRSVDANVYDAARIDGASEWRIAWSIKVPLVRRSLVLTTVLSIIGTLQIFSDTMLFKSMAPETVTRDFTPIMAIYDWAFQQGNFNYASALSIILALVVGTASALFYRLTNKAPTS</sequence>
<keyword evidence="6 7" id="KW-0472">Membrane</keyword>
<protein>
    <submittedName>
        <fullName evidence="9">Multiple sugar transport system permease protein</fullName>
    </submittedName>
</protein>
<evidence type="ECO:0000256" key="5">
    <source>
        <dbReference type="ARBA" id="ARBA00022989"/>
    </source>
</evidence>
<dbReference type="InterPro" id="IPR051393">
    <property type="entry name" value="ABC_transporter_permease"/>
</dbReference>
<dbReference type="SUPFAM" id="SSF161098">
    <property type="entry name" value="MetI-like"/>
    <property type="match status" value="1"/>
</dbReference>
<feature type="transmembrane region" description="Helical" evidence="7">
    <location>
        <begin position="225"/>
        <end position="245"/>
    </location>
</feature>
<proteinExistence type="inferred from homology"/>
<evidence type="ECO:0000313" key="10">
    <source>
        <dbReference type="Proteomes" id="UP001230328"/>
    </source>
</evidence>
<dbReference type="RefSeq" id="WP_307520566.1">
    <property type="nucleotide sequence ID" value="NZ_JAUSZI010000002.1"/>
</dbReference>
<dbReference type="PANTHER" id="PTHR30193:SF41">
    <property type="entry name" value="DIACETYLCHITOBIOSE UPTAKE SYSTEM PERMEASE PROTEIN NGCF"/>
    <property type="match status" value="1"/>
</dbReference>
<dbReference type="PROSITE" id="PS50928">
    <property type="entry name" value="ABC_TM1"/>
    <property type="match status" value="1"/>
</dbReference>
<dbReference type="InterPro" id="IPR035906">
    <property type="entry name" value="MetI-like_sf"/>
</dbReference>
<feature type="transmembrane region" description="Helical" evidence="7">
    <location>
        <begin position="127"/>
        <end position="146"/>
    </location>
</feature>
<comment type="subcellular location">
    <subcellularLocation>
        <location evidence="1 7">Cell membrane</location>
        <topology evidence="1 7">Multi-pass membrane protein</topology>
    </subcellularLocation>
</comment>
<evidence type="ECO:0000259" key="8">
    <source>
        <dbReference type="PROSITE" id="PS50928"/>
    </source>
</evidence>
<evidence type="ECO:0000256" key="3">
    <source>
        <dbReference type="ARBA" id="ARBA00022475"/>
    </source>
</evidence>
<evidence type="ECO:0000256" key="4">
    <source>
        <dbReference type="ARBA" id="ARBA00022692"/>
    </source>
</evidence>
<keyword evidence="9" id="KW-0762">Sugar transport</keyword>
<name>A0ABU0SP25_9ACTN</name>
<evidence type="ECO:0000256" key="2">
    <source>
        <dbReference type="ARBA" id="ARBA00022448"/>
    </source>
</evidence>
<feature type="domain" description="ABC transmembrane type-1" evidence="8">
    <location>
        <begin position="87"/>
        <end position="300"/>
    </location>
</feature>
<comment type="caution">
    <text evidence="9">The sequence shown here is derived from an EMBL/GenBank/DDBJ whole genome shotgun (WGS) entry which is preliminary data.</text>
</comment>
<organism evidence="9 10">
    <name type="scientific">Streptomyces umbrinus</name>
    <dbReference type="NCBI Taxonomy" id="67370"/>
    <lineage>
        <taxon>Bacteria</taxon>
        <taxon>Bacillati</taxon>
        <taxon>Actinomycetota</taxon>
        <taxon>Actinomycetes</taxon>
        <taxon>Kitasatosporales</taxon>
        <taxon>Streptomycetaceae</taxon>
        <taxon>Streptomyces</taxon>
        <taxon>Streptomyces phaeochromogenes group</taxon>
    </lineage>
</organism>
<evidence type="ECO:0000256" key="7">
    <source>
        <dbReference type="RuleBase" id="RU363032"/>
    </source>
</evidence>
<dbReference type="PANTHER" id="PTHR30193">
    <property type="entry name" value="ABC TRANSPORTER PERMEASE PROTEIN"/>
    <property type="match status" value="1"/>
</dbReference>
<evidence type="ECO:0000313" key="9">
    <source>
        <dbReference type="EMBL" id="MDQ1025236.1"/>
    </source>
</evidence>
<keyword evidence="4 7" id="KW-0812">Transmembrane</keyword>
<keyword evidence="2 7" id="KW-0813">Transport</keyword>
<comment type="similarity">
    <text evidence="7">Belongs to the binding-protein-dependent transport system permease family.</text>
</comment>
<dbReference type="CDD" id="cd06261">
    <property type="entry name" value="TM_PBP2"/>
    <property type="match status" value="1"/>
</dbReference>
<feature type="transmembrane region" description="Helical" evidence="7">
    <location>
        <begin position="166"/>
        <end position="191"/>
    </location>
</feature>
<feature type="transmembrane region" description="Helical" evidence="7">
    <location>
        <begin position="90"/>
        <end position="115"/>
    </location>
</feature>
<feature type="transmembrane region" description="Helical" evidence="7">
    <location>
        <begin position="281"/>
        <end position="301"/>
    </location>
</feature>
<dbReference type="Pfam" id="PF00528">
    <property type="entry name" value="BPD_transp_1"/>
    <property type="match status" value="1"/>
</dbReference>
<gene>
    <name evidence="9" type="ORF">QF035_002818</name>
</gene>
<dbReference type="Gene3D" id="1.10.3720.10">
    <property type="entry name" value="MetI-like"/>
    <property type="match status" value="1"/>
</dbReference>
<feature type="transmembrane region" description="Helical" evidence="7">
    <location>
        <begin position="27"/>
        <end position="47"/>
    </location>
</feature>
<reference evidence="9 10" key="1">
    <citation type="submission" date="2023-07" db="EMBL/GenBank/DDBJ databases">
        <title>Comparative genomics of wheat-associated soil bacteria to identify genetic determinants of phenazine resistance.</title>
        <authorList>
            <person name="Mouncey N."/>
        </authorList>
    </citation>
    <scope>NUCLEOTIDE SEQUENCE [LARGE SCALE GENOMIC DNA]</scope>
    <source>
        <strain evidence="9 10">V2I4</strain>
    </source>
</reference>